<dbReference type="OrthoDB" id="5422613at2759"/>
<dbReference type="AlphaFoldDB" id="A0A6J3LTJ2"/>
<dbReference type="GeneID" id="54361306"/>
<keyword evidence="1" id="KW-1185">Reference proteome</keyword>
<protein>
    <submittedName>
        <fullName evidence="2">Uncharacterized protein</fullName>
    </submittedName>
</protein>
<dbReference type="RefSeq" id="XP_033455635.1">
    <property type="nucleotide sequence ID" value="XM_033603506.1"/>
</dbReference>
<reference evidence="2" key="2">
    <citation type="submission" date="2020-04" db="EMBL/GenBank/DDBJ databases">
        <authorList>
            <consortium name="NCBI Genome Project"/>
        </authorList>
    </citation>
    <scope>NUCLEOTIDE SEQUENCE</scope>
    <source>
        <strain evidence="2">CBS 342.82</strain>
    </source>
</reference>
<organism evidence="2">
    <name type="scientific">Dissoconium aciculare CBS 342.82</name>
    <dbReference type="NCBI Taxonomy" id="1314786"/>
    <lineage>
        <taxon>Eukaryota</taxon>
        <taxon>Fungi</taxon>
        <taxon>Dikarya</taxon>
        <taxon>Ascomycota</taxon>
        <taxon>Pezizomycotina</taxon>
        <taxon>Dothideomycetes</taxon>
        <taxon>Dothideomycetidae</taxon>
        <taxon>Mycosphaerellales</taxon>
        <taxon>Dissoconiaceae</taxon>
        <taxon>Dissoconium</taxon>
    </lineage>
</organism>
<reference evidence="2" key="1">
    <citation type="submission" date="2020-01" db="EMBL/GenBank/DDBJ databases">
        <authorList>
            <consortium name="DOE Joint Genome Institute"/>
            <person name="Haridas S."/>
            <person name="Albert R."/>
            <person name="Binder M."/>
            <person name="Bloem J."/>
            <person name="Labutti K."/>
            <person name="Salamov A."/>
            <person name="Andreopoulos B."/>
            <person name="Baker S.E."/>
            <person name="Barry K."/>
            <person name="Bills G."/>
            <person name="Bluhm B.H."/>
            <person name="Cannon C."/>
            <person name="Castanera R."/>
            <person name="Culley D.E."/>
            <person name="Daum C."/>
            <person name="Ezra D."/>
            <person name="Gonzalez J.B."/>
            <person name="Henrissat B."/>
            <person name="Kuo A."/>
            <person name="Liang C."/>
            <person name="Lipzen A."/>
            <person name="Lutzoni F."/>
            <person name="Magnuson J."/>
            <person name="Mondo S."/>
            <person name="Nolan M."/>
            <person name="Ohm R."/>
            <person name="Pangilinan J."/>
            <person name="Park H.-J."/>
            <person name="Ramirez L."/>
            <person name="Alfaro M."/>
            <person name="Sun H."/>
            <person name="Tritt A."/>
            <person name="Yoshinaga Y."/>
            <person name="Zwiers L.-H."/>
            <person name="Turgeon B.G."/>
            <person name="Goodwin S.B."/>
            <person name="Spatafora J.W."/>
            <person name="Crous P.W."/>
            <person name="Grigoriev I.V."/>
        </authorList>
    </citation>
    <scope>NUCLEOTIDE SEQUENCE</scope>
    <source>
        <strain evidence="2">CBS 342.82</strain>
    </source>
</reference>
<evidence type="ECO:0000313" key="1">
    <source>
        <dbReference type="Proteomes" id="UP000504637"/>
    </source>
</evidence>
<reference evidence="2" key="3">
    <citation type="submission" date="2025-08" db="UniProtKB">
        <authorList>
            <consortium name="RefSeq"/>
        </authorList>
    </citation>
    <scope>IDENTIFICATION</scope>
    <source>
        <strain evidence="2">CBS 342.82</strain>
    </source>
</reference>
<evidence type="ECO:0000313" key="2">
    <source>
        <dbReference type="RefSeq" id="XP_033455635.1"/>
    </source>
</evidence>
<sequence length="197" mass="21984">MSHAITREQFYFSGSWNLRHRSEVIITAEHHPQNVDLSTRVMLPAEPTEIAGFHDTNTYLGAHVPPEFSRAGPAKALPLHSKRKFVVAKIAGQSSLAVARTCASNEVEGPLAETAAGWQNANLPRSVTELVQKQLNDEDDFWADHDDDGFGNRFTLYDEPDYQDGFMWDCRDTAGDAEGCVKNRHKPVGYSDKRARA</sequence>
<name>A0A6J3LTJ2_9PEZI</name>
<dbReference type="Proteomes" id="UP000504637">
    <property type="component" value="Unplaced"/>
</dbReference>
<accession>A0A6J3LTJ2</accession>
<proteinExistence type="predicted"/>
<gene>
    <name evidence="2" type="ORF">K489DRAFT_374217</name>
</gene>